<name>A0A369WPP0_9GAMM</name>
<reference evidence="2 3" key="1">
    <citation type="submission" date="2018-07" db="EMBL/GenBank/DDBJ databases">
        <title>Motiliproteus coralliicola sp. nov., a bacterium isolated from Coral.</title>
        <authorList>
            <person name="Wang G."/>
        </authorList>
    </citation>
    <scope>NUCLEOTIDE SEQUENCE [LARGE SCALE GENOMIC DNA]</scope>
    <source>
        <strain evidence="2 3">C34</strain>
    </source>
</reference>
<dbReference type="InterPro" id="IPR036514">
    <property type="entry name" value="SGNH_hydro_sf"/>
</dbReference>
<evidence type="ECO:0000313" key="3">
    <source>
        <dbReference type="Proteomes" id="UP000253769"/>
    </source>
</evidence>
<sequence>MLSLLLTLLLSGCGESKLEPLPGDATILAFGDSLTVGVGTHSANSYPKVLEQLSGVSVINAGVSGETTDRGLARLPQLLDQNHPELLILIEGGNDILRNHPQAQIKANLKAMIELADNRGIPTVLIGVPQKSLFSDSAPLYRELAEEYQLVFDGEMIADLLRSPSLKSDPIHLNRDGYRQLAQSIYALLQDEGAF</sequence>
<dbReference type="PANTHER" id="PTHR30383">
    <property type="entry name" value="THIOESTERASE 1/PROTEASE 1/LYSOPHOSPHOLIPASE L1"/>
    <property type="match status" value="1"/>
</dbReference>
<feature type="domain" description="SGNH hydrolase-type esterase" evidence="1">
    <location>
        <begin position="29"/>
        <end position="179"/>
    </location>
</feature>
<keyword evidence="3" id="KW-1185">Reference proteome</keyword>
<dbReference type="PANTHER" id="PTHR30383:SF24">
    <property type="entry name" value="THIOESTERASE 1_PROTEASE 1_LYSOPHOSPHOLIPASE L1"/>
    <property type="match status" value="1"/>
</dbReference>
<comment type="caution">
    <text evidence="2">The sequence shown here is derived from an EMBL/GenBank/DDBJ whole genome shotgun (WGS) entry which is preliminary data.</text>
</comment>
<dbReference type="EMBL" id="QQOH01000002">
    <property type="protein sequence ID" value="RDE23029.1"/>
    <property type="molecule type" value="Genomic_DNA"/>
</dbReference>
<evidence type="ECO:0000313" key="2">
    <source>
        <dbReference type="EMBL" id="RDE23029.1"/>
    </source>
</evidence>
<evidence type="ECO:0000259" key="1">
    <source>
        <dbReference type="Pfam" id="PF13472"/>
    </source>
</evidence>
<dbReference type="CDD" id="cd01822">
    <property type="entry name" value="Lysophospholipase_L1_like"/>
    <property type="match status" value="1"/>
</dbReference>
<dbReference type="Proteomes" id="UP000253769">
    <property type="component" value="Unassembled WGS sequence"/>
</dbReference>
<dbReference type="Gene3D" id="3.40.50.1110">
    <property type="entry name" value="SGNH hydrolase"/>
    <property type="match status" value="1"/>
</dbReference>
<dbReference type="InterPro" id="IPR051532">
    <property type="entry name" value="Ester_Hydrolysis_Enzymes"/>
</dbReference>
<dbReference type="InterPro" id="IPR013830">
    <property type="entry name" value="SGNH_hydro"/>
</dbReference>
<dbReference type="OrthoDB" id="9786188at2"/>
<dbReference type="Pfam" id="PF13472">
    <property type="entry name" value="Lipase_GDSL_2"/>
    <property type="match status" value="1"/>
</dbReference>
<dbReference type="SUPFAM" id="SSF52266">
    <property type="entry name" value="SGNH hydrolase"/>
    <property type="match status" value="1"/>
</dbReference>
<proteinExistence type="predicted"/>
<accession>A0A369WPP0</accession>
<dbReference type="AlphaFoldDB" id="A0A369WPP0"/>
<dbReference type="GO" id="GO:0004622">
    <property type="term" value="F:phosphatidylcholine lysophospholipase activity"/>
    <property type="evidence" value="ECO:0007669"/>
    <property type="project" value="TreeGrafter"/>
</dbReference>
<organism evidence="2 3">
    <name type="scientific">Motiliproteus coralliicola</name>
    <dbReference type="NCBI Taxonomy" id="2283196"/>
    <lineage>
        <taxon>Bacteria</taxon>
        <taxon>Pseudomonadati</taxon>
        <taxon>Pseudomonadota</taxon>
        <taxon>Gammaproteobacteria</taxon>
        <taxon>Oceanospirillales</taxon>
        <taxon>Oceanospirillaceae</taxon>
        <taxon>Motiliproteus</taxon>
    </lineage>
</organism>
<protein>
    <submittedName>
        <fullName evidence="2">Arylesterase</fullName>
    </submittedName>
</protein>
<gene>
    <name evidence="2" type="ORF">DV711_07790</name>
</gene>